<dbReference type="EMBL" id="CAFBND010000136">
    <property type="protein sequence ID" value="CAB4958998.1"/>
    <property type="molecule type" value="Genomic_DNA"/>
</dbReference>
<dbReference type="Pfam" id="PF00929">
    <property type="entry name" value="RNase_T"/>
    <property type="match status" value="1"/>
</dbReference>
<evidence type="ECO:0000313" key="3">
    <source>
        <dbReference type="EMBL" id="CAB5023864.1"/>
    </source>
</evidence>
<dbReference type="InterPro" id="IPR036397">
    <property type="entry name" value="RNaseH_sf"/>
</dbReference>
<gene>
    <name evidence="2" type="ORF">UFOPK3752_02154</name>
    <name evidence="3" type="ORF">UFOPK4150_00407</name>
</gene>
<sequence length="243" mass="26077">MSAPSRPSPSSGLTLGAHPLIGFDLETTSADPWDARIVTASIEPEGQVGTTWLADPGVPIPDGAAAVHGITTAHAQSHGRSARDVVAEVAQSLNAQWQSGSAIVIYNAPYDLRVLTEEMRRHDLGPLSIGPVLDPLVLWRHAEKYRKGKKTLGDAVTRFGVEMGTAHESAADAQAAVGVLRGLDSLVSWATWTPPIALEQQRQWNEAWASGLADWIRRQGGDWESVDGAWPLAGPARRAEKFD</sequence>
<dbReference type="InterPro" id="IPR013520">
    <property type="entry name" value="Ribonucl_H"/>
</dbReference>
<accession>A0A6J7R552</accession>
<dbReference type="Gene3D" id="3.30.420.10">
    <property type="entry name" value="Ribonuclease H-like superfamily/Ribonuclease H"/>
    <property type="match status" value="1"/>
</dbReference>
<feature type="domain" description="Exonuclease" evidence="1">
    <location>
        <begin position="19"/>
        <end position="189"/>
    </location>
</feature>
<dbReference type="SUPFAM" id="SSF53098">
    <property type="entry name" value="Ribonuclease H-like"/>
    <property type="match status" value="1"/>
</dbReference>
<dbReference type="InterPro" id="IPR012337">
    <property type="entry name" value="RNaseH-like_sf"/>
</dbReference>
<proteinExistence type="predicted"/>
<name>A0A6J7R552_9ZZZZ</name>
<dbReference type="CDD" id="cd06127">
    <property type="entry name" value="DEDDh"/>
    <property type="match status" value="1"/>
</dbReference>
<dbReference type="NCBIfam" id="NF005927">
    <property type="entry name" value="PRK07942.1"/>
    <property type="match status" value="1"/>
</dbReference>
<evidence type="ECO:0000259" key="1">
    <source>
        <dbReference type="SMART" id="SM00479"/>
    </source>
</evidence>
<evidence type="ECO:0000313" key="2">
    <source>
        <dbReference type="EMBL" id="CAB4958998.1"/>
    </source>
</evidence>
<protein>
    <submittedName>
        <fullName evidence="3">Unannotated protein</fullName>
    </submittedName>
</protein>
<dbReference type="AlphaFoldDB" id="A0A6J7R552"/>
<dbReference type="GO" id="GO:0003676">
    <property type="term" value="F:nucleic acid binding"/>
    <property type="evidence" value="ECO:0007669"/>
    <property type="project" value="InterPro"/>
</dbReference>
<reference evidence="3" key="1">
    <citation type="submission" date="2020-05" db="EMBL/GenBank/DDBJ databases">
        <authorList>
            <person name="Chiriac C."/>
            <person name="Salcher M."/>
            <person name="Ghai R."/>
            <person name="Kavagutti S V."/>
        </authorList>
    </citation>
    <scope>NUCLEOTIDE SEQUENCE</scope>
</reference>
<organism evidence="3">
    <name type="scientific">freshwater metagenome</name>
    <dbReference type="NCBI Taxonomy" id="449393"/>
    <lineage>
        <taxon>unclassified sequences</taxon>
        <taxon>metagenomes</taxon>
        <taxon>ecological metagenomes</taxon>
    </lineage>
</organism>
<dbReference type="SMART" id="SM00479">
    <property type="entry name" value="EXOIII"/>
    <property type="match status" value="1"/>
</dbReference>
<dbReference type="EMBL" id="CAFBPU010000006">
    <property type="protein sequence ID" value="CAB5023864.1"/>
    <property type="molecule type" value="Genomic_DNA"/>
</dbReference>